<dbReference type="AlphaFoldDB" id="A0A1L5NGF2"/>
<proteinExistence type="predicted"/>
<accession>A0A1L5NGF2</accession>
<evidence type="ECO:0000313" key="2">
    <source>
        <dbReference type="Proteomes" id="UP000184749"/>
    </source>
</evidence>
<dbReference type="STRING" id="56730.IE4872_CH01285"/>
<sequence length="69" mass="7838">MRPVLTGCAKFPVPIEPPILRREKDIIRRPQSISGYNSLNFRNDRRGAYLALAVKPNAPHLRRNGSVSR</sequence>
<gene>
    <name evidence="1" type="ORF">IE4872_CH01285</name>
</gene>
<organism evidence="1 2">
    <name type="scientific">Rhizobium gallicum</name>
    <dbReference type="NCBI Taxonomy" id="56730"/>
    <lineage>
        <taxon>Bacteria</taxon>
        <taxon>Pseudomonadati</taxon>
        <taxon>Pseudomonadota</taxon>
        <taxon>Alphaproteobacteria</taxon>
        <taxon>Hyphomicrobiales</taxon>
        <taxon>Rhizobiaceae</taxon>
        <taxon>Rhizobium/Agrobacterium group</taxon>
        <taxon>Rhizobium</taxon>
    </lineage>
</organism>
<evidence type="ECO:0000313" key="1">
    <source>
        <dbReference type="EMBL" id="APO66934.1"/>
    </source>
</evidence>
<protein>
    <submittedName>
        <fullName evidence="1">Uncharacterized protein</fullName>
    </submittedName>
</protein>
<reference evidence="1 2" key="1">
    <citation type="submission" date="2016-09" db="EMBL/GenBank/DDBJ databases">
        <title>The complete genome sequences of Rhizobium gallicum, symbiovars gallicum and phaseoli, symbionts associated to common bean (Phaseolus vulgaris).</title>
        <authorList>
            <person name="Bustos P."/>
            <person name="Santamaria R.I."/>
            <person name="Perez-Carrascal O.M."/>
            <person name="Juarez S."/>
            <person name="Lozano L."/>
            <person name="Martinez-Flores I."/>
            <person name="Martinez-Romero E."/>
            <person name="Cevallos M."/>
            <person name="Romero D."/>
            <person name="Davila G."/>
            <person name="Gonzalez V."/>
        </authorList>
    </citation>
    <scope>NUCLEOTIDE SEQUENCE [LARGE SCALE GENOMIC DNA]</scope>
    <source>
        <strain evidence="1 2">IE4872</strain>
    </source>
</reference>
<dbReference type="EMBL" id="CP017101">
    <property type="protein sequence ID" value="APO66934.1"/>
    <property type="molecule type" value="Genomic_DNA"/>
</dbReference>
<dbReference type="Proteomes" id="UP000184749">
    <property type="component" value="Chromosome"/>
</dbReference>
<name>A0A1L5NGF2_9HYPH</name>